<evidence type="ECO:0000313" key="6">
    <source>
        <dbReference type="EMBL" id="SUM87296.1"/>
    </source>
</evidence>
<dbReference type="EC" id="3.-.-.-" evidence="6"/>
<comment type="cofactor">
    <cofactor evidence="3">
        <name>Mn(2+)</name>
        <dbReference type="ChEBI" id="CHEBI:29035"/>
    </cofactor>
    <text evidence="3">The Mn(2+) ion enhances activity.</text>
</comment>
<sequence>MPVELNQLIEWRRAFHQNPELSNQEYETTQRIREILTHYDIKILNTPLSTGLVAEIGHGEDFIVIRSDIDALPIEEQTALKFRSENKDVMHACGHDIHMAAILGTAIQLKEQEAQLKSRVRVIFQAAEEISEGAFEVVKTGVLDGAKAILGFHNDPTLKVGEWRAKSGFMTSNVDRFIIRIHGIGAHAAMPHNAKDPHVILSQLISSLQTIVSRNIAPHDEAVVTIGQVHSGHTWNVIPQDAMIEGTVRSFKKDIRDQVEARMTQICEGLALQFDAQVELDYQRLAGAVFNDDTLQQIALKSAQHVGYQADVLPRALTIGEDFSGYQDIAPVHFAMIGSESQFPLHHAQYNPNEVILEKVPAYFVALIQEIWEASS</sequence>
<dbReference type="SUPFAM" id="SSF55031">
    <property type="entry name" value="Bacterial exopeptidase dimerisation domain"/>
    <property type="match status" value="1"/>
</dbReference>
<evidence type="ECO:0000313" key="7">
    <source>
        <dbReference type="Proteomes" id="UP000264146"/>
    </source>
</evidence>
<dbReference type="Proteomes" id="UP000264146">
    <property type="component" value="Chromosome"/>
</dbReference>
<protein>
    <submittedName>
        <fullName evidence="6">Amidohydrolase family protein</fullName>
        <ecNumber evidence="6">3.-.-.-</ecNumber>
    </submittedName>
</protein>
<organism evidence="6">
    <name type="scientific">Staphylococcus schleiferi</name>
    <dbReference type="NCBI Taxonomy" id="1295"/>
    <lineage>
        <taxon>Bacteria</taxon>
        <taxon>Bacillati</taxon>
        <taxon>Bacillota</taxon>
        <taxon>Bacilli</taxon>
        <taxon>Bacillales</taxon>
        <taxon>Staphylococcaceae</taxon>
        <taxon>Staphylococcus</taxon>
    </lineage>
</organism>
<dbReference type="EMBL" id="UHEF01000001">
    <property type="protein sequence ID" value="SUM87296.1"/>
    <property type="molecule type" value="Genomic_DNA"/>
</dbReference>
<reference evidence="5 7" key="2">
    <citation type="submission" date="2020-11" db="EMBL/GenBank/DDBJ databases">
        <authorList>
            <consortium name="Pathogen Informatics"/>
        </authorList>
    </citation>
    <scope>NUCLEOTIDE SEQUENCE [LARGE SCALE GENOMIC DNA]</scope>
    <source>
        <strain evidence="5 7">NCTC12218</strain>
    </source>
</reference>
<name>A0A7Z7QN62_STASC</name>
<keyword evidence="3" id="KW-0464">Manganese</keyword>
<evidence type="ECO:0000256" key="2">
    <source>
        <dbReference type="ARBA" id="ARBA00022801"/>
    </source>
</evidence>
<dbReference type="GO" id="GO:0016787">
    <property type="term" value="F:hydrolase activity"/>
    <property type="evidence" value="ECO:0007669"/>
    <property type="project" value="UniProtKB-KW"/>
</dbReference>
<feature type="binding site" evidence="3">
    <location>
        <position position="129"/>
    </location>
    <ligand>
        <name>Mn(2+)</name>
        <dbReference type="ChEBI" id="CHEBI:29035"/>
        <label>2</label>
    </ligand>
</feature>
<dbReference type="Pfam" id="PF01546">
    <property type="entry name" value="Peptidase_M20"/>
    <property type="match status" value="1"/>
</dbReference>
<dbReference type="InterPro" id="IPR036264">
    <property type="entry name" value="Bact_exopeptidase_dim_dom"/>
</dbReference>
<dbReference type="GO" id="GO:0046872">
    <property type="term" value="F:metal ion binding"/>
    <property type="evidence" value="ECO:0007669"/>
    <property type="project" value="UniProtKB-KW"/>
</dbReference>
<accession>A0A7Z7QN62</accession>
<dbReference type="EMBL" id="LR962863">
    <property type="protein sequence ID" value="CAD7358984.1"/>
    <property type="molecule type" value="Genomic_DNA"/>
</dbReference>
<dbReference type="AlphaFoldDB" id="A0A7Z7QN62"/>
<dbReference type="Gene3D" id="3.40.630.10">
    <property type="entry name" value="Zn peptidases"/>
    <property type="match status" value="1"/>
</dbReference>
<dbReference type="SUPFAM" id="SSF53187">
    <property type="entry name" value="Zn-dependent exopeptidases"/>
    <property type="match status" value="1"/>
</dbReference>
<dbReference type="PIRSF" id="PIRSF005962">
    <property type="entry name" value="Pept_M20D_amidohydro"/>
    <property type="match status" value="1"/>
</dbReference>
<feature type="binding site" evidence="3">
    <location>
        <position position="95"/>
    </location>
    <ligand>
        <name>Mn(2+)</name>
        <dbReference type="ChEBI" id="CHEBI:29035"/>
        <label>2</label>
    </ligand>
</feature>
<reference evidence="6" key="1">
    <citation type="submission" date="2018-06" db="EMBL/GenBank/DDBJ databases">
        <authorList>
            <consortium name="Pathogen Informatics"/>
            <person name="Doyle S."/>
        </authorList>
    </citation>
    <scope>NUCLEOTIDE SEQUENCE [LARGE SCALE GENOMIC DNA]</scope>
    <source>
        <strain evidence="6">NCTC12218</strain>
    </source>
</reference>
<dbReference type="FunFam" id="3.30.70.360:FF:000014">
    <property type="entry name" value="N-acyl-L-amino acid amidohydrolase"/>
    <property type="match status" value="1"/>
</dbReference>
<dbReference type="Pfam" id="PF07687">
    <property type="entry name" value="M20_dimer"/>
    <property type="match status" value="1"/>
</dbReference>
<feature type="binding site" evidence="3">
    <location>
        <position position="153"/>
    </location>
    <ligand>
        <name>Mn(2+)</name>
        <dbReference type="ChEBI" id="CHEBI:29035"/>
        <label>2</label>
    </ligand>
</feature>
<evidence type="ECO:0000313" key="5">
    <source>
        <dbReference type="EMBL" id="CAD7358984.1"/>
    </source>
</evidence>
<gene>
    <name evidence="6" type="primary">yxeP_1</name>
    <name evidence="6" type="ORF">NCTC12218_00570</name>
</gene>
<dbReference type="PANTHER" id="PTHR11014">
    <property type="entry name" value="PEPTIDASE M20 FAMILY MEMBER"/>
    <property type="match status" value="1"/>
</dbReference>
<keyword evidence="2 6" id="KW-0378">Hydrolase</keyword>
<dbReference type="InterPro" id="IPR011650">
    <property type="entry name" value="Peptidase_M20_dimer"/>
</dbReference>
<comment type="similarity">
    <text evidence="1">Belongs to the peptidase M20 family.</text>
</comment>
<dbReference type="NCBIfam" id="TIGR01891">
    <property type="entry name" value="amidohydrolases"/>
    <property type="match status" value="1"/>
</dbReference>
<feature type="binding site" evidence="3">
    <location>
        <position position="346"/>
    </location>
    <ligand>
        <name>Mn(2+)</name>
        <dbReference type="ChEBI" id="CHEBI:29035"/>
        <label>2</label>
    </ligand>
</feature>
<evidence type="ECO:0000259" key="4">
    <source>
        <dbReference type="Pfam" id="PF07687"/>
    </source>
</evidence>
<dbReference type="InterPro" id="IPR017439">
    <property type="entry name" value="Amidohydrolase"/>
</dbReference>
<dbReference type="InterPro" id="IPR002933">
    <property type="entry name" value="Peptidase_M20"/>
</dbReference>
<dbReference type="PANTHER" id="PTHR11014:SF63">
    <property type="entry name" value="METALLOPEPTIDASE, PUTATIVE (AFU_ORTHOLOGUE AFUA_6G09600)-RELATED"/>
    <property type="match status" value="1"/>
</dbReference>
<dbReference type="Gene3D" id="3.30.70.360">
    <property type="match status" value="1"/>
</dbReference>
<feature type="domain" description="Peptidase M20 dimerisation" evidence="4">
    <location>
        <begin position="173"/>
        <end position="271"/>
    </location>
</feature>
<proteinExistence type="inferred from homology"/>
<evidence type="ECO:0000256" key="1">
    <source>
        <dbReference type="ARBA" id="ARBA00006153"/>
    </source>
</evidence>
<feature type="binding site" evidence="3">
    <location>
        <position position="93"/>
    </location>
    <ligand>
        <name>Mn(2+)</name>
        <dbReference type="ChEBI" id="CHEBI:29035"/>
        <label>2</label>
    </ligand>
</feature>
<evidence type="ECO:0000256" key="3">
    <source>
        <dbReference type="PIRSR" id="PIRSR005962-1"/>
    </source>
</evidence>
<dbReference type="RefSeq" id="WP_126496113.1">
    <property type="nucleotide sequence ID" value="NZ_CALYEO010000032.1"/>
</dbReference>
<keyword evidence="3" id="KW-0479">Metal-binding</keyword>